<keyword evidence="2" id="KW-1185">Reference proteome</keyword>
<dbReference type="EMBL" id="JAJNBZ010000001">
    <property type="protein sequence ID" value="MCE5168177.1"/>
    <property type="molecule type" value="Genomic_DNA"/>
</dbReference>
<dbReference type="InterPro" id="IPR058870">
    <property type="entry name" value="YuzC"/>
</dbReference>
<comment type="caution">
    <text evidence="1">The sequence shown here is derived from an EMBL/GenBank/DDBJ whole genome shotgun (WGS) entry which is preliminary data.</text>
</comment>
<dbReference type="Proteomes" id="UP001199916">
    <property type="component" value="Unassembled WGS sequence"/>
</dbReference>
<evidence type="ECO:0000313" key="1">
    <source>
        <dbReference type="EMBL" id="MCE5168177.1"/>
    </source>
</evidence>
<dbReference type="Pfam" id="PF26344">
    <property type="entry name" value="YuzC"/>
    <property type="match status" value="1"/>
</dbReference>
<sequence>MSPYVPGATYRIGSIQRIGPVQRIGSVQPVRPVTQPPFRPDEYPPVNPSLFITSAANSHQLAQQAAKVLERIRQSKELASNIMDAAQRGNDQEVLRIIRGAGASSALAVKFSPEGIQLIFKTEEESQSCCELVVKMRWS</sequence>
<reference evidence="1 2" key="1">
    <citation type="submission" date="2021-11" db="EMBL/GenBank/DDBJ databases">
        <title>Draft genome sequence of Paenibacillus profundus YoMME, a new Gram-positive bacteria with exoelectrogenic properties.</title>
        <authorList>
            <person name="Hubenova Y."/>
            <person name="Hubenova E."/>
            <person name="Manasiev Y."/>
            <person name="Peykov S."/>
            <person name="Mitov M."/>
        </authorList>
    </citation>
    <scope>NUCLEOTIDE SEQUENCE [LARGE SCALE GENOMIC DNA]</scope>
    <source>
        <strain evidence="1 2">YoMME</strain>
    </source>
</reference>
<organism evidence="1 2">
    <name type="scientific">Paenibacillus profundus</name>
    <dbReference type="NCBI Taxonomy" id="1173085"/>
    <lineage>
        <taxon>Bacteria</taxon>
        <taxon>Bacillati</taxon>
        <taxon>Bacillota</taxon>
        <taxon>Bacilli</taxon>
        <taxon>Bacillales</taxon>
        <taxon>Paenibacillaceae</taxon>
        <taxon>Paenibacillus</taxon>
    </lineage>
</organism>
<gene>
    <name evidence="1" type="ORF">LQV63_02425</name>
</gene>
<accession>A0ABS8YB46</accession>
<protein>
    <submittedName>
        <fullName evidence="1">Uncharacterized protein</fullName>
    </submittedName>
</protein>
<name>A0ABS8YB46_9BACL</name>
<evidence type="ECO:0000313" key="2">
    <source>
        <dbReference type="Proteomes" id="UP001199916"/>
    </source>
</evidence>
<proteinExistence type="predicted"/>
<dbReference type="RefSeq" id="WP_019425106.1">
    <property type="nucleotide sequence ID" value="NZ_JAJNBZ010000001.1"/>
</dbReference>